<accession>A0A0F9FF34</accession>
<protein>
    <submittedName>
        <fullName evidence="1">Uncharacterized protein</fullName>
    </submittedName>
</protein>
<organism evidence="1">
    <name type="scientific">marine sediment metagenome</name>
    <dbReference type="NCBI Taxonomy" id="412755"/>
    <lineage>
        <taxon>unclassified sequences</taxon>
        <taxon>metagenomes</taxon>
        <taxon>ecological metagenomes</taxon>
    </lineage>
</organism>
<feature type="non-terminal residue" evidence="1">
    <location>
        <position position="117"/>
    </location>
</feature>
<proteinExistence type="predicted"/>
<dbReference type="PROSITE" id="PS51257">
    <property type="entry name" value="PROKAR_LIPOPROTEIN"/>
    <property type="match status" value="1"/>
</dbReference>
<dbReference type="AlphaFoldDB" id="A0A0F9FF34"/>
<dbReference type="EMBL" id="LAZR01030686">
    <property type="protein sequence ID" value="KKL55865.1"/>
    <property type="molecule type" value="Genomic_DNA"/>
</dbReference>
<evidence type="ECO:0000313" key="1">
    <source>
        <dbReference type="EMBL" id="KKL55865.1"/>
    </source>
</evidence>
<sequence>MKTLVNYLISVAVVLSVGCLPSSVDQQRDVAFWHVKHTPDSILISYYRFIDDFNAQLNSLSDPTLSSIALTAVTAVTDTGGEAEFQISGTIPEVGQRVILSGFTTETSYNQTILVTV</sequence>
<reference evidence="1" key="1">
    <citation type="journal article" date="2015" name="Nature">
        <title>Complex archaea that bridge the gap between prokaryotes and eukaryotes.</title>
        <authorList>
            <person name="Spang A."/>
            <person name="Saw J.H."/>
            <person name="Jorgensen S.L."/>
            <person name="Zaremba-Niedzwiedzka K."/>
            <person name="Martijn J."/>
            <person name="Lind A.E."/>
            <person name="van Eijk R."/>
            <person name="Schleper C."/>
            <person name="Guy L."/>
            <person name="Ettema T.J."/>
        </authorList>
    </citation>
    <scope>NUCLEOTIDE SEQUENCE</scope>
</reference>
<gene>
    <name evidence="1" type="ORF">LCGC14_2251120</name>
</gene>
<name>A0A0F9FF34_9ZZZZ</name>
<comment type="caution">
    <text evidence="1">The sequence shown here is derived from an EMBL/GenBank/DDBJ whole genome shotgun (WGS) entry which is preliminary data.</text>
</comment>